<evidence type="ECO:0000313" key="1">
    <source>
        <dbReference type="EMBL" id="KAK3491171.1"/>
    </source>
</evidence>
<evidence type="ECO:0000313" key="2">
    <source>
        <dbReference type="Proteomes" id="UP001285908"/>
    </source>
</evidence>
<name>A0AAJ0I715_9PEZI</name>
<protein>
    <submittedName>
        <fullName evidence="1">Uncharacterized protein</fullName>
    </submittedName>
</protein>
<dbReference type="AlphaFoldDB" id="A0AAJ0I715"/>
<proteinExistence type="predicted"/>
<keyword evidence="2" id="KW-1185">Reference proteome</keyword>
<accession>A0AAJ0I715</accession>
<dbReference type="EMBL" id="JAULSX010000005">
    <property type="protein sequence ID" value="KAK3491171.1"/>
    <property type="molecule type" value="Genomic_DNA"/>
</dbReference>
<dbReference type="Proteomes" id="UP001285908">
    <property type="component" value="Unassembled WGS sequence"/>
</dbReference>
<comment type="caution">
    <text evidence="1">The sequence shown here is derived from an EMBL/GenBank/DDBJ whole genome shotgun (WGS) entry which is preliminary data.</text>
</comment>
<dbReference type="RefSeq" id="XP_062692354.1">
    <property type="nucleotide sequence ID" value="XM_062833028.1"/>
</dbReference>
<organism evidence="1 2">
    <name type="scientific">Neurospora hispaniola</name>
    <dbReference type="NCBI Taxonomy" id="588809"/>
    <lineage>
        <taxon>Eukaryota</taxon>
        <taxon>Fungi</taxon>
        <taxon>Dikarya</taxon>
        <taxon>Ascomycota</taxon>
        <taxon>Pezizomycotina</taxon>
        <taxon>Sordariomycetes</taxon>
        <taxon>Sordariomycetidae</taxon>
        <taxon>Sordariales</taxon>
        <taxon>Sordariaceae</taxon>
        <taxon>Neurospora</taxon>
    </lineage>
</organism>
<dbReference type="GeneID" id="87870650"/>
<sequence>MRLNDQMKGENKTTLPVESRELDTGVLFHVVEDVSRLPASTSPLGAGRHLRQAGWRLATVIGPNGTALCERPTACFMPCFYSHSHSTGLPMVSYLVHLDWVEICDGGFGKCRRPFGTCKGACSRRLFFHECPFYVSEWSEKCDNEIGGGTGAVPACRFQQHPPPSSNTAAVSSIAGGNCIRVFSTNNKIATGHCVLMACRHPDPM</sequence>
<reference evidence="1 2" key="1">
    <citation type="journal article" date="2023" name="Mol. Phylogenet. Evol.">
        <title>Genome-scale phylogeny and comparative genomics of the fungal order Sordariales.</title>
        <authorList>
            <person name="Hensen N."/>
            <person name="Bonometti L."/>
            <person name="Westerberg I."/>
            <person name="Brannstrom I.O."/>
            <person name="Guillou S."/>
            <person name="Cros-Aarteil S."/>
            <person name="Calhoun S."/>
            <person name="Haridas S."/>
            <person name="Kuo A."/>
            <person name="Mondo S."/>
            <person name="Pangilinan J."/>
            <person name="Riley R."/>
            <person name="LaButti K."/>
            <person name="Andreopoulos B."/>
            <person name="Lipzen A."/>
            <person name="Chen C."/>
            <person name="Yan M."/>
            <person name="Daum C."/>
            <person name="Ng V."/>
            <person name="Clum A."/>
            <person name="Steindorff A."/>
            <person name="Ohm R.A."/>
            <person name="Martin F."/>
            <person name="Silar P."/>
            <person name="Natvig D.O."/>
            <person name="Lalanne C."/>
            <person name="Gautier V."/>
            <person name="Ament-Velasquez S.L."/>
            <person name="Kruys A."/>
            <person name="Hutchinson M.I."/>
            <person name="Powell A.J."/>
            <person name="Barry K."/>
            <person name="Miller A.N."/>
            <person name="Grigoriev I.V."/>
            <person name="Debuchy R."/>
            <person name="Gladieux P."/>
            <person name="Hiltunen Thoren M."/>
            <person name="Johannesson H."/>
        </authorList>
    </citation>
    <scope>NUCLEOTIDE SEQUENCE [LARGE SCALE GENOMIC DNA]</scope>
    <source>
        <strain evidence="1 2">FGSC 10403</strain>
    </source>
</reference>
<gene>
    <name evidence="1" type="ORF">B0T23DRAFT_177926</name>
</gene>